<keyword evidence="4 6" id="KW-0472">Membrane</keyword>
<feature type="transmembrane region" description="Helical" evidence="6">
    <location>
        <begin position="20"/>
        <end position="42"/>
    </location>
</feature>
<protein>
    <recommendedName>
        <fullName evidence="9">PQ-loop repeat-containing protein</fullName>
    </recommendedName>
</protein>
<sequence length="395" mass="44520">MDSSSGEFVCKTDFETSDVVLGFLLTIGIVISFLPQIFVMIFRKNVDGLSVIMCWLNYVNCMGTFVNVLFLNWFIFECCSWMNSWTCFRNLLPVIQLAPPFLCSLVIFALYVVYRPKPSTNRGDLQNSGEVSKINPDSPPMNYTNPNPNKNNINNTDENMTISLNTDDIIEIENKDNNNNNNNNDICGAPSGSGVCGNDSPGSTTSSQSSGGLSPRVDRPLLQAKKKSPVEEFILRMDWYSQPFFWGSIFLSLVLFGIGVGIVYGRGSESNVLQHYSFACGVFALILVFLQWIPQIYTTWVTDEIGSLSLVSVCIQAPGSFLVVFFQIESKQNWSTWVPYLATGIQMIVLIVICVYYLIRDRKKNKKLKEEKDKIKSNQNIENISENYQTEIINN</sequence>
<feature type="transmembrane region" description="Helical" evidence="6">
    <location>
        <begin position="54"/>
        <end position="75"/>
    </location>
</feature>
<feature type="compositionally biased region" description="Low complexity" evidence="5">
    <location>
        <begin position="140"/>
        <end position="155"/>
    </location>
</feature>
<dbReference type="PANTHER" id="PTHR16201:SF40">
    <property type="entry name" value="PQ-LOOP REPEAT-CONTAINING PROTEIN"/>
    <property type="match status" value="1"/>
</dbReference>
<feature type="compositionally biased region" description="Low complexity" evidence="5">
    <location>
        <begin position="200"/>
        <end position="215"/>
    </location>
</feature>
<feature type="region of interest" description="Disordered" evidence="5">
    <location>
        <begin position="121"/>
        <end position="158"/>
    </location>
</feature>
<evidence type="ECO:0000256" key="4">
    <source>
        <dbReference type="ARBA" id="ARBA00023136"/>
    </source>
</evidence>
<keyword evidence="8" id="KW-1185">Reference proteome</keyword>
<evidence type="ECO:0000256" key="1">
    <source>
        <dbReference type="ARBA" id="ARBA00004141"/>
    </source>
</evidence>
<keyword evidence="3 6" id="KW-1133">Transmembrane helix</keyword>
<dbReference type="EMBL" id="JAVFKY010000004">
    <property type="protein sequence ID" value="KAK5577719.1"/>
    <property type="molecule type" value="Genomic_DNA"/>
</dbReference>
<dbReference type="Proteomes" id="UP001344447">
    <property type="component" value="Unassembled WGS sequence"/>
</dbReference>
<dbReference type="InterPro" id="IPR051415">
    <property type="entry name" value="LAAT-1"/>
</dbReference>
<evidence type="ECO:0008006" key="9">
    <source>
        <dbReference type="Google" id="ProtNLM"/>
    </source>
</evidence>
<dbReference type="GO" id="GO:0016020">
    <property type="term" value="C:membrane"/>
    <property type="evidence" value="ECO:0007669"/>
    <property type="project" value="UniProtKB-SubCell"/>
</dbReference>
<dbReference type="PANTHER" id="PTHR16201">
    <property type="entry name" value="SEVEN TRANSMEMBRANE PROTEIN 1-RELATED"/>
    <property type="match status" value="1"/>
</dbReference>
<feature type="region of interest" description="Disordered" evidence="5">
    <location>
        <begin position="192"/>
        <end position="218"/>
    </location>
</feature>
<evidence type="ECO:0000313" key="8">
    <source>
        <dbReference type="Proteomes" id="UP001344447"/>
    </source>
</evidence>
<feature type="transmembrane region" description="Helical" evidence="6">
    <location>
        <begin position="244"/>
        <end position="264"/>
    </location>
</feature>
<feature type="transmembrane region" description="Helical" evidence="6">
    <location>
        <begin position="95"/>
        <end position="114"/>
    </location>
</feature>
<evidence type="ECO:0000256" key="3">
    <source>
        <dbReference type="ARBA" id="ARBA00022989"/>
    </source>
</evidence>
<dbReference type="Gene3D" id="1.20.1280.290">
    <property type="match status" value="2"/>
</dbReference>
<dbReference type="InterPro" id="IPR036259">
    <property type="entry name" value="MFS_trans_sf"/>
</dbReference>
<feature type="compositionally biased region" description="Polar residues" evidence="5">
    <location>
        <begin position="121"/>
        <end position="130"/>
    </location>
</feature>
<comment type="caution">
    <text evidence="7">The sequence shown here is derived from an EMBL/GenBank/DDBJ whole genome shotgun (WGS) entry which is preliminary data.</text>
</comment>
<gene>
    <name evidence="7" type="ORF">RB653_002664</name>
</gene>
<dbReference type="SUPFAM" id="SSF103473">
    <property type="entry name" value="MFS general substrate transporter"/>
    <property type="match status" value="1"/>
</dbReference>
<proteinExistence type="predicted"/>
<evidence type="ECO:0000313" key="7">
    <source>
        <dbReference type="EMBL" id="KAK5577719.1"/>
    </source>
</evidence>
<feature type="transmembrane region" description="Helical" evidence="6">
    <location>
        <begin position="305"/>
        <end position="328"/>
    </location>
</feature>
<organism evidence="7 8">
    <name type="scientific">Dictyostelium firmibasis</name>
    <dbReference type="NCBI Taxonomy" id="79012"/>
    <lineage>
        <taxon>Eukaryota</taxon>
        <taxon>Amoebozoa</taxon>
        <taxon>Evosea</taxon>
        <taxon>Eumycetozoa</taxon>
        <taxon>Dictyostelia</taxon>
        <taxon>Dictyosteliales</taxon>
        <taxon>Dictyosteliaceae</taxon>
        <taxon>Dictyostelium</taxon>
    </lineage>
</organism>
<dbReference type="Pfam" id="PF04193">
    <property type="entry name" value="PQ-loop"/>
    <property type="match status" value="2"/>
</dbReference>
<accession>A0AAN7TQX0</accession>
<feature type="transmembrane region" description="Helical" evidence="6">
    <location>
        <begin position="276"/>
        <end position="293"/>
    </location>
</feature>
<dbReference type="AlphaFoldDB" id="A0AAN7TQX0"/>
<comment type="subcellular location">
    <subcellularLocation>
        <location evidence="1">Membrane</location>
        <topology evidence="1">Multi-pass membrane protein</topology>
    </subcellularLocation>
</comment>
<keyword evidence="2 6" id="KW-0812">Transmembrane</keyword>
<feature type="transmembrane region" description="Helical" evidence="6">
    <location>
        <begin position="340"/>
        <end position="359"/>
    </location>
</feature>
<reference evidence="7 8" key="1">
    <citation type="submission" date="2023-11" db="EMBL/GenBank/DDBJ databases">
        <title>Dfirmibasis_genome.</title>
        <authorList>
            <person name="Edelbroek B."/>
            <person name="Kjellin J."/>
            <person name="Jerlstrom-Hultqvist J."/>
            <person name="Soderbom F."/>
        </authorList>
    </citation>
    <scope>NUCLEOTIDE SEQUENCE [LARGE SCALE GENOMIC DNA]</scope>
    <source>
        <strain evidence="7 8">TNS-C-14</strain>
    </source>
</reference>
<name>A0AAN7TQX0_9MYCE</name>
<dbReference type="InterPro" id="IPR006603">
    <property type="entry name" value="PQ-loop_rpt"/>
</dbReference>
<evidence type="ECO:0000256" key="5">
    <source>
        <dbReference type="SAM" id="MobiDB-lite"/>
    </source>
</evidence>
<evidence type="ECO:0000256" key="6">
    <source>
        <dbReference type="SAM" id="Phobius"/>
    </source>
</evidence>
<evidence type="ECO:0000256" key="2">
    <source>
        <dbReference type="ARBA" id="ARBA00022692"/>
    </source>
</evidence>